<sequence>MNSKQCSPQTSLSSKHNESAADPEWIMDKKAYYDRIETPQMLDYGVYLNCDKLLTCQKPLADLANADELQFQIVHQVEELWMKLMAYTLVDVIDYLEKADTNRIVTLMGRVHRLMRLMTAQLDVLETMSPKEYQQIRLQLGNGSGQESPGFKLLLRMPYDLWDAFKASYLDGRGLTVADIYDEKYSHDDSYVVAEALIEFDELFQKFRANHVYLIHRSIGLGSKSLKGRPVDLLQAGARHRFFPELWDIRCDMTDAWGASYGVVREAIHDKPTEAAATSAK</sequence>
<dbReference type="Proteomes" id="UP000185598">
    <property type="component" value="Unassembled WGS sequence"/>
</dbReference>
<dbReference type="EMBL" id="MKIN01000022">
    <property type="protein sequence ID" value="OLP49828.1"/>
    <property type="molecule type" value="Genomic_DNA"/>
</dbReference>
<organism evidence="1 2">
    <name type="scientific">Allorhizobium taibaishanense</name>
    <dbReference type="NCBI Taxonomy" id="887144"/>
    <lineage>
        <taxon>Bacteria</taxon>
        <taxon>Pseudomonadati</taxon>
        <taxon>Pseudomonadota</taxon>
        <taxon>Alphaproteobacteria</taxon>
        <taxon>Hyphomicrobiales</taxon>
        <taxon>Rhizobiaceae</taxon>
        <taxon>Rhizobium/Agrobacterium group</taxon>
        <taxon>Allorhizobium</taxon>
    </lineage>
</organism>
<gene>
    <name evidence="1" type="ORF">BJF91_18705</name>
</gene>
<comment type="caution">
    <text evidence="1">The sequence shown here is derived from an EMBL/GenBank/DDBJ whole genome shotgun (WGS) entry which is preliminary data.</text>
</comment>
<dbReference type="STRING" id="887144.BJF91_18705"/>
<protein>
    <submittedName>
        <fullName evidence="1">Tryptophan 2,3-dioxygenase</fullName>
    </submittedName>
</protein>
<dbReference type="Pfam" id="PF03301">
    <property type="entry name" value="Trp_dioxygenase"/>
    <property type="match status" value="1"/>
</dbReference>
<dbReference type="GO" id="GO:0004833">
    <property type="term" value="F:L-tryptophan 2,3-dioxygenase activity"/>
    <property type="evidence" value="ECO:0007669"/>
    <property type="project" value="InterPro"/>
</dbReference>
<proteinExistence type="predicted"/>
<evidence type="ECO:0000313" key="1">
    <source>
        <dbReference type="EMBL" id="OLP49828.1"/>
    </source>
</evidence>
<keyword evidence="2" id="KW-1185">Reference proteome</keyword>
<dbReference type="GO" id="GO:0046872">
    <property type="term" value="F:metal ion binding"/>
    <property type="evidence" value="ECO:0007669"/>
    <property type="project" value="InterPro"/>
</dbReference>
<dbReference type="GO" id="GO:0019442">
    <property type="term" value="P:L-tryptophan catabolic process to acetyl-CoA"/>
    <property type="evidence" value="ECO:0007669"/>
    <property type="project" value="TreeGrafter"/>
</dbReference>
<accession>A0A1Q9A5I6</accession>
<dbReference type="PANTHER" id="PTHR10138">
    <property type="entry name" value="TRYPTOPHAN 2,3-DIOXYGENASE"/>
    <property type="match status" value="1"/>
</dbReference>
<keyword evidence="1" id="KW-0560">Oxidoreductase</keyword>
<dbReference type="GO" id="GO:0020037">
    <property type="term" value="F:heme binding"/>
    <property type="evidence" value="ECO:0007669"/>
    <property type="project" value="InterPro"/>
</dbReference>
<dbReference type="InterPro" id="IPR004981">
    <property type="entry name" value="Trp_2_3_dOase"/>
</dbReference>
<evidence type="ECO:0000313" key="2">
    <source>
        <dbReference type="Proteomes" id="UP000185598"/>
    </source>
</evidence>
<dbReference type="InterPro" id="IPR037217">
    <property type="entry name" value="Trp/Indoleamine_2_3_dOase-like"/>
</dbReference>
<dbReference type="AlphaFoldDB" id="A0A1Q9A5I6"/>
<name>A0A1Q9A5I6_9HYPH</name>
<keyword evidence="1" id="KW-0223">Dioxygenase</keyword>
<dbReference type="SUPFAM" id="SSF140959">
    <property type="entry name" value="Indolic compounds 2,3-dioxygenase-like"/>
    <property type="match status" value="1"/>
</dbReference>
<dbReference type="Gene3D" id="1.20.58.480">
    <property type="match status" value="2"/>
</dbReference>
<dbReference type="PANTHER" id="PTHR10138:SF0">
    <property type="entry name" value="TRYPTOPHAN 2,3-DIOXYGENASE"/>
    <property type="match status" value="1"/>
</dbReference>
<reference evidence="1 2" key="1">
    <citation type="submission" date="2016-09" db="EMBL/GenBank/DDBJ databases">
        <title>Rhizobium oryziradicis sp. nov., isolated from the root of rice.</title>
        <authorList>
            <person name="Zhao J."/>
            <person name="Zhang X."/>
        </authorList>
    </citation>
    <scope>NUCLEOTIDE SEQUENCE [LARGE SCALE GENOMIC DNA]</scope>
    <source>
        <strain evidence="1 2">14971</strain>
    </source>
</reference>
<dbReference type="GO" id="GO:0019441">
    <property type="term" value="P:L-tryptophan catabolic process to kynurenine"/>
    <property type="evidence" value="ECO:0007669"/>
    <property type="project" value="InterPro"/>
</dbReference>